<name>A0A2M9ZMP8_9LEPT</name>
<evidence type="ECO:0000313" key="4">
    <source>
        <dbReference type="EMBL" id="PJZ73360.1"/>
    </source>
</evidence>
<evidence type="ECO:0000313" key="6">
    <source>
        <dbReference type="Proteomes" id="UP000231990"/>
    </source>
</evidence>
<keyword evidence="5" id="KW-1185">Reference proteome</keyword>
<dbReference type="EMBL" id="NPDZ01000005">
    <property type="protein sequence ID" value="PJZ73360.1"/>
    <property type="molecule type" value="Genomic_DNA"/>
</dbReference>
<dbReference type="Proteomes" id="UP000231962">
    <property type="component" value="Unassembled WGS sequence"/>
</dbReference>
<dbReference type="PROSITE" id="PS50076">
    <property type="entry name" value="DNAJ_2"/>
    <property type="match status" value="1"/>
</dbReference>
<dbReference type="AlphaFoldDB" id="A0A2M9ZMP8"/>
<evidence type="ECO:0000259" key="2">
    <source>
        <dbReference type="PROSITE" id="PS50076"/>
    </source>
</evidence>
<feature type="region of interest" description="Disordered" evidence="1">
    <location>
        <begin position="70"/>
        <end position="94"/>
    </location>
</feature>
<proteinExistence type="predicted"/>
<accession>A0A2M9ZMP8</accession>
<dbReference type="InterPro" id="IPR001623">
    <property type="entry name" value="DnaJ_domain"/>
</dbReference>
<gene>
    <name evidence="3" type="ORF">CH360_17090</name>
    <name evidence="4" type="ORF">CH373_10380</name>
</gene>
<feature type="compositionally biased region" description="Polar residues" evidence="1">
    <location>
        <begin position="76"/>
        <end position="87"/>
    </location>
</feature>
<dbReference type="Proteomes" id="UP000231990">
    <property type="component" value="Unassembled WGS sequence"/>
</dbReference>
<dbReference type="InterPro" id="IPR036869">
    <property type="entry name" value="J_dom_sf"/>
</dbReference>
<dbReference type="SUPFAM" id="SSF46565">
    <property type="entry name" value="Chaperone J-domain"/>
    <property type="match status" value="1"/>
</dbReference>
<evidence type="ECO:0000256" key="1">
    <source>
        <dbReference type="SAM" id="MobiDB-lite"/>
    </source>
</evidence>
<reference evidence="5 6" key="1">
    <citation type="submission" date="2017-07" db="EMBL/GenBank/DDBJ databases">
        <title>Leptospira spp. isolated from tropical soils.</title>
        <authorList>
            <person name="Thibeaux R."/>
            <person name="Iraola G."/>
            <person name="Ferres I."/>
            <person name="Bierque E."/>
            <person name="Girault D."/>
            <person name="Soupe-Gilbert M.-E."/>
            <person name="Picardeau M."/>
            <person name="Goarant C."/>
        </authorList>
    </citation>
    <scope>NUCLEOTIDE SEQUENCE [LARGE SCALE GENOMIC DNA]</scope>
    <source>
        <strain evidence="4 6">FH1-B-B1</strain>
        <strain evidence="3 5">FH1-B-C1</strain>
    </source>
</reference>
<protein>
    <submittedName>
        <fullName evidence="4">Molecular chaperone DnaJ</fullName>
    </submittedName>
</protein>
<sequence length="173" mass="20085">MEDGDLLSRALDFYGLPKRFNEDLVRSKFRELSRKYHPDSGEYDNDILFKELVHLRDVLLDSLSSTANVKAEKTGQNESDPNWQESNSQKDKEGFGRYKDATQLAASALETYFKSTEGNPVFLDAKENPDLRKLRENLLIAKSELETFLKEYPNSIWKNDAEKTLKRIGVWFR</sequence>
<dbReference type="EMBL" id="NPDY01000027">
    <property type="protein sequence ID" value="PJZ68289.1"/>
    <property type="molecule type" value="Genomic_DNA"/>
</dbReference>
<organism evidence="4 6">
    <name type="scientific">Leptospira perolatii</name>
    <dbReference type="NCBI Taxonomy" id="2023191"/>
    <lineage>
        <taxon>Bacteria</taxon>
        <taxon>Pseudomonadati</taxon>
        <taxon>Spirochaetota</taxon>
        <taxon>Spirochaetia</taxon>
        <taxon>Leptospirales</taxon>
        <taxon>Leptospiraceae</taxon>
        <taxon>Leptospira</taxon>
    </lineage>
</organism>
<dbReference type="Gene3D" id="1.10.287.110">
    <property type="entry name" value="DnaJ domain"/>
    <property type="match status" value="1"/>
</dbReference>
<comment type="caution">
    <text evidence="4">The sequence shown here is derived from an EMBL/GenBank/DDBJ whole genome shotgun (WGS) entry which is preliminary data.</text>
</comment>
<dbReference type="RefSeq" id="WP_100715313.1">
    <property type="nucleotide sequence ID" value="NZ_NPDY01000027.1"/>
</dbReference>
<evidence type="ECO:0000313" key="5">
    <source>
        <dbReference type="Proteomes" id="UP000231962"/>
    </source>
</evidence>
<feature type="domain" description="J" evidence="2">
    <location>
        <begin position="9"/>
        <end position="75"/>
    </location>
</feature>
<dbReference type="OrthoDB" id="9779889at2"/>
<evidence type="ECO:0000313" key="3">
    <source>
        <dbReference type="EMBL" id="PJZ68289.1"/>
    </source>
</evidence>